<dbReference type="PROSITE" id="PS00623">
    <property type="entry name" value="GMC_OXRED_1"/>
    <property type="match status" value="1"/>
</dbReference>
<keyword evidence="7 16" id="KW-0378">Hydrolase</keyword>
<keyword evidence="10" id="KW-0326">Glycosidase</keyword>
<evidence type="ECO:0000259" key="15">
    <source>
        <dbReference type="PROSITE" id="PS00624"/>
    </source>
</evidence>
<evidence type="ECO:0000256" key="3">
    <source>
        <dbReference type="ARBA" id="ARBA00009699"/>
    </source>
</evidence>
<name>A0A5N7B3C5_9EURO</name>
<evidence type="ECO:0000256" key="11">
    <source>
        <dbReference type="RuleBase" id="RU003968"/>
    </source>
</evidence>
<proteinExistence type="inferred from homology"/>
<evidence type="ECO:0000256" key="2">
    <source>
        <dbReference type="ARBA" id="ARBA00004308"/>
    </source>
</evidence>
<dbReference type="Gene3D" id="1.50.10.20">
    <property type="match status" value="1"/>
</dbReference>
<keyword evidence="11" id="KW-0274">FAD</keyword>
<evidence type="ECO:0000256" key="8">
    <source>
        <dbReference type="ARBA" id="ARBA00023136"/>
    </source>
</evidence>
<keyword evidence="6 13" id="KW-0732">Signal</keyword>
<protein>
    <recommendedName>
        <fullName evidence="5">mannan endo-1,6-alpha-mannosidase</fullName>
        <ecNumber evidence="5">3.2.1.101</ecNumber>
    </recommendedName>
</protein>
<dbReference type="Gene3D" id="3.30.560.10">
    <property type="entry name" value="Glucose Oxidase, domain 3"/>
    <property type="match status" value="1"/>
</dbReference>
<feature type="domain" description="Glucose-methanol-choline oxidoreductase N-terminal" evidence="15">
    <location>
        <begin position="697"/>
        <end position="711"/>
    </location>
</feature>
<dbReference type="FunFam" id="1.50.10.20:FF:000006">
    <property type="entry name" value="Mannan endo-1,6-alpha-mannosidase"/>
    <property type="match status" value="1"/>
</dbReference>
<feature type="compositionally biased region" description="Polar residues" evidence="12">
    <location>
        <begin position="390"/>
        <end position="399"/>
    </location>
</feature>
<comment type="similarity">
    <text evidence="4 11">Belongs to the GMC oxidoreductase family.</text>
</comment>
<dbReference type="GO" id="GO:0016052">
    <property type="term" value="P:carbohydrate catabolic process"/>
    <property type="evidence" value="ECO:0007669"/>
    <property type="project" value="InterPro"/>
</dbReference>
<dbReference type="EC" id="3.2.1.101" evidence="5"/>
<evidence type="ECO:0000256" key="1">
    <source>
        <dbReference type="ARBA" id="ARBA00001452"/>
    </source>
</evidence>
<accession>A0A5N7B3C5</accession>
<dbReference type="Pfam" id="PF03663">
    <property type="entry name" value="Glyco_hydro_76"/>
    <property type="match status" value="1"/>
</dbReference>
<evidence type="ECO:0000313" key="16">
    <source>
        <dbReference type="EMBL" id="KAE8376056.1"/>
    </source>
</evidence>
<evidence type="ECO:0000256" key="10">
    <source>
        <dbReference type="ARBA" id="ARBA00023295"/>
    </source>
</evidence>
<organism evidence="16 17">
    <name type="scientific">Aspergillus bertholletiae</name>
    <dbReference type="NCBI Taxonomy" id="1226010"/>
    <lineage>
        <taxon>Eukaryota</taxon>
        <taxon>Fungi</taxon>
        <taxon>Dikarya</taxon>
        <taxon>Ascomycota</taxon>
        <taxon>Pezizomycotina</taxon>
        <taxon>Eurotiomycetes</taxon>
        <taxon>Eurotiomycetidae</taxon>
        <taxon>Eurotiales</taxon>
        <taxon>Aspergillaceae</taxon>
        <taxon>Aspergillus</taxon>
        <taxon>Aspergillus subgen. Circumdati</taxon>
    </lineage>
</organism>
<gene>
    <name evidence="16" type="ORF">BDV26DRAFT_282966</name>
</gene>
<feature type="domain" description="Glucose-methanol-choline oxidoreductase N-terminal" evidence="14">
    <location>
        <begin position="519"/>
        <end position="542"/>
    </location>
</feature>
<evidence type="ECO:0000256" key="5">
    <source>
        <dbReference type="ARBA" id="ARBA00012350"/>
    </source>
</evidence>
<reference evidence="16 17" key="1">
    <citation type="submission" date="2019-04" db="EMBL/GenBank/DDBJ databases">
        <title>Friends and foes A comparative genomics studyof 23 Aspergillus species from section Flavi.</title>
        <authorList>
            <consortium name="DOE Joint Genome Institute"/>
            <person name="Kjaerbolling I."/>
            <person name="Vesth T."/>
            <person name="Frisvad J.C."/>
            <person name="Nybo J.L."/>
            <person name="Theobald S."/>
            <person name="Kildgaard S."/>
            <person name="Isbrandt T."/>
            <person name="Kuo A."/>
            <person name="Sato A."/>
            <person name="Lyhne E.K."/>
            <person name="Kogle M.E."/>
            <person name="Wiebenga A."/>
            <person name="Kun R.S."/>
            <person name="Lubbers R.J."/>
            <person name="Makela M.R."/>
            <person name="Barry K."/>
            <person name="Chovatia M."/>
            <person name="Clum A."/>
            <person name="Daum C."/>
            <person name="Haridas S."/>
            <person name="He G."/>
            <person name="LaButti K."/>
            <person name="Lipzen A."/>
            <person name="Mondo S."/>
            <person name="Riley R."/>
            <person name="Salamov A."/>
            <person name="Simmons B.A."/>
            <person name="Magnuson J.K."/>
            <person name="Henrissat B."/>
            <person name="Mortensen U.H."/>
            <person name="Larsen T.O."/>
            <person name="Devries R.P."/>
            <person name="Grigoriev I.V."/>
            <person name="Machida M."/>
            <person name="Baker S.E."/>
            <person name="Andersen M.R."/>
        </authorList>
    </citation>
    <scope>NUCLEOTIDE SEQUENCE [LARGE SCALE GENOMIC DNA]</scope>
    <source>
        <strain evidence="16 17">IBT 29228</strain>
    </source>
</reference>
<keyword evidence="17" id="KW-1185">Reference proteome</keyword>
<dbReference type="InterPro" id="IPR005198">
    <property type="entry name" value="Glyco_hydro_76"/>
</dbReference>
<evidence type="ECO:0000256" key="12">
    <source>
        <dbReference type="SAM" id="MobiDB-lite"/>
    </source>
</evidence>
<evidence type="ECO:0000256" key="6">
    <source>
        <dbReference type="ARBA" id="ARBA00022729"/>
    </source>
</evidence>
<evidence type="ECO:0000259" key="14">
    <source>
        <dbReference type="PROSITE" id="PS00623"/>
    </source>
</evidence>
<dbReference type="Proteomes" id="UP000326198">
    <property type="component" value="Unassembled WGS sequence"/>
</dbReference>
<dbReference type="PANTHER" id="PTHR12145">
    <property type="entry name" value="MANNAN ENDO-1,6-ALPHA-MANNOSIDASE DCW1"/>
    <property type="match status" value="1"/>
</dbReference>
<evidence type="ECO:0000313" key="17">
    <source>
        <dbReference type="Proteomes" id="UP000326198"/>
    </source>
</evidence>
<comment type="catalytic activity">
    <reaction evidence="1">
        <text>Random hydrolysis of (1-&gt;6)-alpha-D-mannosidic linkages in unbranched (1-&gt;6)-mannans.</text>
        <dbReference type="EC" id="3.2.1.101"/>
    </reaction>
</comment>
<dbReference type="SUPFAM" id="SSF51905">
    <property type="entry name" value="FAD/NAD(P)-binding domain"/>
    <property type="match status" value="1"/>
</dbReference>
<sequence length="1003" mass="109771">MRAPGGGLHGAILFLAGIGRVVEALTIDINDAASQTAYGSMLWYSGNETGQIPGAFPDKWWEGSALFLSLLYYWHYTGDTTYNAEVSQGMEWQAGNGDYMPANYSSYLGNDDQGFWGIAAMTAAEIGFPDAEKGYSWLSLAQGVFNTQVARWDSSDCGGGLRWQIFPYQAGYAMKNSISNGLLFQLAARLARYTNNQTYTEWAEKVWDWSASSPLLNTNTWNVADSTDIAGGCKSQGNNQWSYNYGTYLIGAAYMYNMTEKETWKTAVDGLLGVTLNTFFPKSFNYIMSEVLCEPNEVCNDNEILFKGLVTGWLAFVALLVPSTYDQILPKLQASAQGAAASCSGMSNNTCGVRWHESKWDGWVGMEEQISATDILTSVLVTEKKGGGPLTSTTGGNSTSDPNAGSGDGSSSDKSQLKPITTGDKAGAGIVTVIIVAIWGGLVGFMMRGAAGCTIASRLVSCLEKPSVLLLEAGKENDSNDLLVDGQRWMTLQQPGMDYGYNTVPQEFCNDRQINYSRGRGLGGSTAINFGFWTVGCRGDYDRWADSVGDPRFDWMHMQARFKSLESFQTEDAQASYSTYVAPRREDHGQYGPLKVGYAKIWERDIAPMLDIFHDAGYPLTGDLNSGNPLGIGAIINSCYKGRRTTAATLLKEGCDNLTIITECSVERLVFEGKRVIGVEAAGTRYFASKEVVLSAGSLDTPKLLMLSGIGPAPQLDEYGIPIICDLPAIGQNLKDHCHAPLAFRRSKGSNDRHSFYGEPAASQPAIETWRKDGTGPWSIFGCQNVGGWLKSTSVIDSPEFKHLPRDEQEFLQSETVPHYELVTHFPFHLLMPGVSDDFSYVCLVAIIMNPQSCGEVTLQSTDPSVPLLFNPRFLSHPYDRRVAIESYRDLLKLSAHPSFSKDTIGDLIRPQGDSDDAILEFWKQSVGSTWHMTGTVKMGRLDDPDAAVDSSFRVRNIEGLRVADMSVVPALTNNHTQVTAYLVGATCADVLIDEYRLSYEGK</sequence>
<evidence type="ECO:0000256" key="9">
    <source>
        <dbReference type="ARBA" id="ARBA00023180"/>
    </source>
</evidence>
<evidence type="ECO:0000256" key="4">
    <source>
        <dbReference type="ARBA" id="ARBA00010790"/>
    </source>
</evidence>
<dbReference type="Pfam" id="PF00732">
    <property type="entry name" value="GMC_oxred_N"/>
    <property type="match status" value="1"/>
</dbReference>
<feature type="compositionally biased region" description="Low complexity" evidence="12">
    <location>
        <begin position="400"/>
        <end position="414"/>
    </location>
</feature>
<dbReference type="Gene3D" id="3.50.50.60">
    <property type="entry name" value="FAD/NAD(P)-binding domain"/>
    <property type="match status" value="1"/>
</dbReference>
<dbReference type="GO" id="GO:0050660">
    <property type="term" value="F:flavin adenine dinucleotide binding"/>
    <property type="evidence" value="ECO:0007669"/>
    <property type="project" value="InterPro"/>
</dbReference>
<dbReference type="InterPro" id="IPR008928">
    <property type="entry name" value="6-hairpin_glycosidase_sf"/>
</dbReference>
<dbReference type="InterPro" id="IPR014480">
    <property type="entry name" value="Mannan-1_6-alpha_mannosidase"/>
</dbReference>
<comment type="similarity">
    <text evidence="3">Belongs to the glycosyl hydrolase 76 family.</text>
</comment>
<feature type="chain" id="PRO_5024821555" description="mannan endo-1,6-alpha-mannosidase" evidence="13">
    <location>
        <begin position="25"/>
        <end position="1003"/>
    </location>
</feature>
<feature type="signal peptide" evidence="13">
    <location>
        <begin position="1"/>
        <end position="24"/>
    </location>
</feature>
<dbReference type="InterPro" id="IPR000172">
    <property type="entry name" value="GMC_OxRdtase_N"/>
</dbReference>
<feature type="region of interest" description="Disordered" evidence="12">
    <location>
        <begin position="386"/>
        <end position="421"/>
    </location>
</feature>
<keyword evidence="9" id="KW-0325">Glycoprotein</keyword>
<dbReference type="SUPFAM" id="SSF54373">
    <property type="entry name" value="FAD-linked reductases, C-terminal domain"/>
    <property type="match status" value="1"/>
</dbReference>
<dbReference type="PANTHER" id="PTHR12145:SF37">
    <property type="entry name" value="MANNAN ENDO-1,6-ALPHA-MANNOSIDASE"/>
    <property type="match status" value="1"/>
</dbReference>
<comment type="subcellular location">
    <subcellularLocation>
        <location evidence="2">Endomembrane system</location>
    </subcellularLocation>
</comment>
<dbReference type="GO" id="GO:0012505">
    <property type="term" value="C:endomembrane system"/>
    <property type="evidence" value="ECO:0007669"/>
    <property type="project" value="UniProtKB-SubCell"/>
</dbReference>
<evidence type="ECO:0000256" key="7">
    <source>
        <dbReference type="ARBA" id="ARBA00022801"/>
    </source>
</evidence>
<dbReference type="EMBL" id="ML736248">
    <property type="protein sequence ID" value="KAE8376056.1"/>
    <property type="molecule type" value="Genomic_DNA"/>
</dbReference>
<dbReference type="GO" id="GO:0016614">
    <property type="term" value="F:oxidoreductase activity, acting on CH-OH group of donors"/>
    <property type="evidence" value="ECO:0007669"/>
    <property type="project" value="InterPro"/>
</dbReference>
<dbReference type="InterPro" id="IPR036188">
    <property type="entry name" value="FAD/NAD-bd_sf"/>
</dbReference>
<dbReference type="Pfam" id="PF05199">
    <property type="entry name" value="GMC_oxred_C"/>
    <property type="match status" value="1"/>
</dbReference>
<keyword evidence="8" id="KW-0472">Membrane</keyword>
<dbReference type="SUPFAM" id="SSF48208">
    <property type="entry name" value="Six-hairpin glycosidases"/>
    <property type="match status" value="1"/>
</dbReference>
<dbReference type="InterPro" id="IPR007867">
    <property type="entry name" value="GMC_OxRtase_C"/>
</dbReference>
<keyword evidence="11" id="KW-0285">Flavoprotein</keyword>
<dbReference type="GO" id="GO:0009272">
    <property type="term" value="P:fungal-type cell wall biogenesis"/>
    <property type="evidence" value="ECO:0007669"/>
    <property type="project" value="TreeGrafter"/>
</dbReference>
<dbReference type="AlphaFoldDB" id="A0A5N7B3C5"/>
<evidence type="ECO:0000256" key="13">
    <source>
        <dbReference type="SAM" id="SignalP"/>
    </source>
</evidence>
<dbReference type="PROSITE" id="PS00624">
    <property type="entry name" value="GMC_OXRED_2"/>
    <property type="match status" value="1"/>
</dbReference>
<dbReference type="OrthoDB" id="269227at2759"/>
<dbReference type="GO" id="GO:0008496">
    <property type="term" value="F:mannan endo-1,6-alpha-mannosidase activity"/>
    <property type="evidence" value="ECO:0007669"/>
    <property type="project" value="UniProtKB-EC"/>
</dbReference>